<evidence type="ECO:0000256" key="6">
    <source>
        <dbReference type="ARBA" id="ARBA00023002"/>
    </source>
</evidence>
<dbReference type="InterPro" id="IPR005804">
    <property type="entry name" value="FA_desaturase_dom"/>
</dbReference>
<accession>A0AAN5I3P3</accession>
<feature type="region of interest" description="Disordered" evidence="9">
    <location>
        <begin position="352"/>
        <end position="376"/>
    </location>
</feature>
<dbReference type="Proteomes" id="UP001328107">
    <property type="component" value="Unassembled WGS sequence"/>
</dbReference>
<reference evidence="12" key="1">
    <citation type="submission" date="2022-10" db="EMBL/GenBank/DDBJ databases">
        <title>Genome assembly of Pristionchus species.</title>
        <authorList>
            <person name="Yoshida K."/>
            <person name="Sommer R.J."/>
        </authorList>
    </citation>
    <scope>NUCLEOTIDE SEQUENCE [LARGE SCALE GENOMIC DNA]</scope>
    <source>
        <strain evidence="12">RS5460</strain>
    </source>
</reference>
<evidence type="ECO:0000256" key="9">
    <source>
        <dbReference type="SAM" id="MobiDB-lite"/>
    </source>
</evidence>
<evidence type="ECO:0000256" key="3">
    <source>
        <dbReference type="ARBA" id="ARBA00012021"/>
    </source>
</evidence>
<comment type="similarity">
    <text evidence="2">Belongs to the fatty acid desaturase type 1 family. DEGS subfamily.</text>
</comment>
<dbReference type="EMBL" id="BTRK01000004">
    <property type="protein sequence ID" value="GMR49771.1"/>
    <property type="molecule type" value="Genomic_DNA"/>
</dbReference>
<evidence type="ECO:0000313" key="12">
    <source>
        <dbReference type="Proteomes" id="UP001328107"/>
    </source>
</evidence>
<comment type="subcellular location">
    <subcellularLocation>
        <location evidence="1">Membrane</location>
        <topology evidence="1">Multi-pass membrane protein</topology>
    </subcellularLocation>
</comment>
<evidence type="ECO:0000256" key="1">
    <source>
        <dbReference type="ARBA" id="ARBA00004141"/>
    </source>
</evidence>
<dbReference type="EC" id="1.14.19.17" evidence="3"/>
<sequence>GMGQRVAKAEFVWSYDEEPHATRRREMLAKYPQIKELFGQDPAFKPTVVAMVMVNVLFAYLLRDSDWALVWLQAYFVGGTINHALTLAVHEVSHNQAYGCGRPLANRIFGFIANLPMMVPMSVSFKKYHLEHHRNLGEDMIDTDVPTEWEARTFTTTAGKALWVFLQPIFYAFRPFAIYPKAITDLEVANLLVQLAFDIAVWYFCGWKSIAYLLGGFFIGSGLHPLAGHYISDHYVFREGQETTSYYGPINMLTFNVGHHVEHHDFPFVCGVNLPKIRKIAPEYYDNLDLHTSWVRVILDFITDPNMTLRSRIKRKWAKETEFHYYGVGQLESCKVYQSVEKMFSLSAPDYATETDKASSSAGDFEEITPEDLKDE</sequence>
<dbReference type="CDD" id="cd03508">
    <property type="entry name" value="Delta4-sphingolipid-FADS-like"/>
    <property type="match status" value="1"/>
</dbReference>
<keyword evidence="5" id="KW-1133">Transmembrane helix</keyword>
<evidence type="ECO:0000256" key="4">
    <source>
        <dbReference type="ARBA" id="ARBA00022692"/>
    </source>
</evidence>
<dbReference type="InterPro" id="IPR013866">
    <property type="entry name" value="Sphingolipid_d4-desaturase_N"/>
</dbReference>
<evidence type="ECO:0000256" key="5">
    <source>
        <dbReference type="ARBA" id="ARBA00022989"/>
    </source>
</evidence>
<keyword evidence="7" id="KW-0443">Lipid metabolism</keyword>
<keyword evidence="12" id="KW-1185">Reference proteome</keyword>
<feature type="non-terminal residue" evidence="11">
    <location>
        <position position="1"/>
    </location>
</feature>
<dbReference type="AlphaFoldDB" id="A0AAN5I3P3"/>
<dbReference type="InterPro" id="IPR011388">
    <property type="entry name" value="DES1/DES2"/>
</dbReference>
<evidence type="ECO:0000259" key="10">
    <source>
        <dbReference type="SMART" id="SM01269"/>
    </source>
</evidence>
<dbReference type="Pfam" id="PF08557">
    <property type="entry name" value="Lipid_DES"/>
    <property type="match status" value="1"/>
</dbReference>
<keyword evidence="8" id="KW-0472">Membrane</keyword>
<feature type="compositionally biased region" description="Acidic residues" evidence="9">
    <location>
        <begin position="364"/>
        <end position="376"/>
    </location>
</feature>
<organism evidence="11 12">
    <name type="scientific">Pristionchus mayeri</name>
    <dbReference type="NCBI Taxonomy" id="1317129"/>
    <lineage>
        <taxon>Eukaryota</taxon>
        <taxon>Metazoa</taxon>
        <taxon>Ecdysozoa</taxon>
        <taxon>Nematoda</taxon>
        <taxon>Chromadorea</taxon>
        <taxon>Rhabditida</taxon>
        <taxon>Rhabditina</taxon>
        <taxon>Diplogasteromorpha</taxon>
        <taxon>Diplogasteroidea</taxon>
        <taxon>Neodiplogasteridae</taxon>
        <taxon>Pristionchus</taxon>
    </lineage>
</organism>
<evidence type="ECO:0000256" key="8">
    <source>
        <dbReference type="ARBA" id="ARBA00023136"/>
    </source>
</evidence>
<evidence type="ECO:0000313" key="11">
    <source>
        <dbReference type="EMBL" id="GMR49771.1"/>
    </source>
</evidence>
<comment type="caution">
    <text evidence="11">The sequence shown here is derived from an EMBL/GenBank/DDBJ whole genome shotgun (WGS) entry which is preliminary data.</text>
</comment>
<dbReference type="Pfam" id="PF00487">
    <property type="entry name" value="FA_desaturase"/>
    <property type="match status" value="1"/>
</dbReference>
<gene>
    <name evidence="11" type="ORF">PMAYCL1PPCAC_19966</name>
</gene>
<evidence type="ECO:0000256" key="7">
    <source>
        <dbReference type="ARBA" id="ARBA00023098"/>
    </source>
</evidence>
<dbReference type="PANTHER" id="PTHR12879:SF8">
    <property type="entry name" value="SPHINGOLIPID DELTA(4)-DESATURASE DES1"/>
    <property type="match status" value="1"/>
</dbReference>
<dbReference type="PANTHER" id="PTHR12879">
    <property type="entry name" value="SPHINGOLIPID DELTA 4 DESATURASE/C-4 HYDROXYLASE PROTEIN DES2"/>
    <property type="match status" value="1"/>
</dbReference>
<feature type="domain" description="Sphingolipid delta4-desaturase N-terminal" evidence="10">
    <location>
        <begin position="6"/>
        <end position="44"/>
    </location>
</feature>
<proteinExistence type="inferred from homology"/>
<dbReference type="GO" id="GO:0016020">
    <property type="term" value="C:membrane"/>
    <property type="evidence" value="ECO:0007669"/>
    <property type="project" value="UniProtKB-SubCell"/>
</dbReference>
<protein>
    <recommendedName>
        <fullName evidence="3">sphingolipid 4-desaturase</fullName>
        <ecNumber evidence="3">1.14.19.17</ecNumber>
    </recommendedName>
</protein>
<dbReference type="PIRSF" id="PIRSF017228">
    <property type="entry name" value="Sphnglp_dlt4_des"/>
    <property type="match status" value="1"/>
</dbReference>
<keyword evidence="4" id="KW-0812">Transmembrane</keyword>
<name>A0AAN5I3P3_9BILA</name>
<dbReference type="GO" id="GO:0046513">
    <property type="term" value="P:ceramide biosynthetic process"/>
    <property type="evidence" value="ECO:0007669"/>
    <property type="project" value="TreeGrafter"/>
</dbReference>
<evidence type="ECO:0000256" key="2">
    <source>
        <dbReference type="ARBA" id="ARBA00006146"/>
    </source>
</evidence>
<dbReference type="GO" id="GO:0042284">
    <property type="term" value="F:sphingolipid delta-4 desaturase activity"/>
    <property type="evidence" value="ECO:0007669"/>
    <property type="project" value="UniProtKB-EC"/>
</dbReference>
<dbReference type="SMART" id="SM01269">
    <property type="entry name" value="Lipid_DES"/>
    <property type="match status" value="1"/>
</dbReference>
<keyword evidence="6" id="KW-0560">Oxidoreductase</keyword>